<proteinExistence type="predicted"/>
<dbReference type="Proteomes" id="UP000887565">
    <property type="component" value="Unplaced"/>
</dbReference>
<keyword evidence="1" id="KW-1185">Reference proteome</keyword>
<organism evidence="1 2">
    <name type="scientific">Romanomermis culicivorax</name>
    <name type="common">Nematode worm</name>
    <dbReference type="NCBI Taxonomy" id="13658"/>
    <lineage>
        <taxon>Eukaryota</taxon>
        <taxon>Metazoa</taxon>
        <taxon>Ecdysozoa</taxon>
        <taxon>Nematoda</taxon>
        <taxon>Enoplea</taxon>
        <taxon>Dorylaimia</taxon>
        <taxon>Mermithida</taxon>
        <taxon>Mermithoidea</taxon>
        <taxon>Mermithidae</taxon>
        <taxon>Romanomermis</taxon>
    </lineage>
</organism>
<evidence type="ECO:0000313" key="2">
    <source>
        <dbReference type="WBParaSite" id="nRc.2.0.1.t36114-RA"/>
    </source>
</evidence>
<name>A0A915KDU9_ROMCU</name>
<dbReference type="AlphaFoldDB" id="A0A915KDU9"/>
<protein>
    <submittedName>
        <fullName evidence="2">Ovule protein</fullName>
    </submittedName>
</protein>
<accession>A0A915KDU9</accession>
<reference evidence="2" key="1">
    <citation type="submission" date="2022-11" db="UniProtKB">
        <authorList>
            <consortium name="WormBaseParasite"/>
        </authorList>
    </citation>
    <scope>IDENTIFICATION</scope>
</reference>
<evidence type="ECO:0000313" key="1">
    <source>
        <dbReference type="Proteomes" id="UP000887565"/>
    </source>
</evidence>
<dbReference type="WBParaSite" id="nRc.2.0.1.t36114-RA">
    <property type="protein sequence ID" value="nRc.2.0.1.t36114-RA"/>
    <property type="gene ID" value="nRc.2.0.1.g36114"/>
</dbReference>
<sequence>MTLNPDDVKCLTAMEFRPFYVLYLHKTTLSTKSPFKILSPNALSIFFKTASDQTYSKEVCLSAIFPISIFFFISSIRRSGIFSTLHLAHMDK</sequence>